<keyword evidence="7 10" id="KW-0406">Ion transport</keyword>
<evidence type="ECO:0000256" key="7">
    <source>
        <dbReference type="ARBA" id="ARBA00023065"/>
    </source>
</evidence>
<dbReference type="NCBIfam" id="TIGR00831">
    <property type="entry name" value="a_cpa1"/>
    <property type="match status" value="1"/>
</dbReference>
<name>D7CHL7_STRBB</name>
<evidence type="ECO:0000313" key="13">
    <source>
        <dbReference type="Proteomes" id="UP000000377"/>
    </source>
</evidence>
<keyword evidence="3 10" id="KW-1003">Cell membrane</keyword>
<evidence type="ECO:0000313" key="12">
    <source>
        <dbReference type="EMBL" id="ADI07074.1"/>
    </source>
</evidence>
<proteinExistence type="inferred from homology"/>
<dbReference type="Gene3D" id="6.10.140.1330">
    <property type="match status" value="1"/>
</dbReference>
<keyword evidence="9 10" id="KW-0739">Sodium transport</keyword>
<evidence type="ECO:0000259" key="11">
    <source>
        <dbReference type="Pfam" id="PF00999"/>
    </source>
</evidence>
<comment type="function">
    <text evidence="10">Na(+)/H(+) antiporter that extrudes sodium in exchange for external protons.</text>
</comment>
<evidence type="ECO:0000256" key="2">
    <source>
        <dbReference type="ARBA" id="ARBA00022448"/>
    </source>
</evidence>
<comment type="caution">
    <text evidence="10">Lacks conserved residue(s) required for the propagation of feature annotation.</text>
</comment>
<dbReference type="EMBL" id="CP002047">
    <property type="protein sequence ID" value="ADI07074.1"/>
    <property type="molecule type" value="Genomic_DNA"/>
</dbReference>
<dbReference type="GO" id="GO:0098719">
    <property type="term" value="P:sodium ion import across plasma membrane"/>
    <property type="evidence" value="ECO:0007669"/>
    <property type="project" value="TreeGrafter"/>
</dbReference>
<keyword evidence="8 10" id="KW-0472">Membrane</keyword>
<evidence type="ECO:0000256" key="8">
    <source>
        <dbReference type="ARBA" id="ARBA00023136"/>
    </source>
</evidence>
<dbReference type="STRING" id="749414.SBI_03953"/>
<evidence type="ECO:0000256" key="6">
    <source>
        <dbReference type="ARBA" id="ARBA00023053"/>
    </source>
</evidence>
<feature type="domain" description="Cation/H+ exchanger transmembrane" evidence="11">
    <location>
        <begin position="13"/>
        <end position="402"/>
    </location>
</feature>
<accession>D7CHL7</accession>
<feature type="transmembrane region" description="Helical" evidence="10">
    <location>
        <begin position="299"/>
        <end position="323"/>
    </location>
</feature>
<feature type="transmembrane region" description="Helical" evidence="10">
    <location>
        <begin position="344"/>
        <end position="367"/>
    </location>
</feature>
<dbReference type="Pfam" id="PF00999">
    <property type="entry name" value="Na_H_Exchanger"/>
    <property type="match status" value="1"/>
</dbReference>
<feature type="transmembrane region" description="Helical" evidence="10">
    <location>
        <begin position="379"/>
        <end position="402"/>
    </location>
</feature>
<dbReference type="AlphaFoldDB" id="D7CHL7"/>
<evidence type="ECO:0000256" key="1">
    <source>
        <dbReference type="ARBA" id="ARBA00004651"/>
    </source>
</evidence>
<keyword evidence="13" id="KW-1185">Reference proteome</keyword>
<dbReference type="GO" id="GO:0015386">
    <property type="term" value="F:potassium:proton antiporter activity"/>
    <property type="evidence" value="ECO:0007669"/>
    <property type="project" value="TreeGrafter"/>
</dbReference>
<dbReference type="GO" id="GO:0051453">
    <property type="term" value="P:regulation of intracellular pH"/>
    <property type="evidence" value="ECO:0007669"/>
    <property type="project" value="TreeGrafter"/>
</dbReference>
<protein>
    <submittedName>
        <fullName evidence="12">Na+/H+ antiporter</fullName>
    </submittedName>
</protein>
<dbReference type="PANTHER" id="PTHR10110:SF86">
    <property type="entry name" value="SODIUM_HYDROGEN EXCHANGER 7"/>
    <property type="match status" value="1"/>
</dbReference>
<sequence>MDVFPLLALVAGSAAVAGAARRTPVPAPLLLVAVGLIASYVPGVPEYTLDPHIVLPLVLPPLLHTAALDSSYLDLRANIRSVALLSIGYVLFATLVVGWLAYLLVPDLPLTAALVLGAVIAPPDAVAATAIARRVGLPSRVTTVLQGESLVNDATAITAYKVALAAAVGEGATWAGGLREFALAAVGGVGVGLILMVPLHWLRTHLRDPLLQNTLSLLIPFVAYLAAEQVHASGVLAVVVVALYLGHHSWQVDFATRLQESAVWKMIAFVLESAVFALIGLQLPVVLRGLGEYGAGQAGWYAAMLFLAVVCVRFLWVFPAAFLPRALSRRIREREPETDWTAPVIVGWAGMRGVVSLAIAFSIPMTVHGGLPFPARNLILFLTFTTVIGTLVIQGLTLPTLIRLLPVPGRDVQAETLAEAQAQNEASRAAERRLDELLADERNALPQPLADRLRAVLERRRNAVWERLGAVNEVTGESADDTYRRLARDVIGAERAVFVELRDARRIDDEMLRTLLRRLDLEEATAYREENTDG</sequence>
<comment type="similarity">
    <text evidence="10">Belongs to the monovalent cation:proton antiporter 1 (CPA1) transporter (TC 2.A.36) family.</text>
</comment>
<feature type="transmembrane region" description="Helical" evidence="10">
    <location>
        <begin position="82"/>
        <end position="104"/>
    </location>
</feature>
<dbReference type="GO" id="GO:0005886">
    <property type="term" value="C:plasma membrane"/>
    <property type="evidence" value="ECO:0007669"/>
    <property type="project" value="UniProtKB-SubCell"/>
</dbReference>
<evidence type="ECO:0000256" key="3">
    <source>
        <dbReference type="ARBA" id="ARBA00022475"/>
    </source>
</evidence>
<dbReference type="KEGG" id="sbh:SBI_03953"/>
<dbReference type="InterPro" id="IPR004705">
    <property type="entry name" value="Cation/H_exchanger_CPA1_bac"/>
</dbReference>
<reference evidence="12 13" key="1">
    <citation type="journal article" date="2010" name="J. Bacteriol.">
        <title>Genome sequence of the milbemycin-producing bacterium Streptomyces bingchenggensis.</title>
        <authorList>
            <person name="Wang X.J."/>
            <person name="Yan Y.J."/>
            <person name="Zhang B."/>
            <person name="An J."/>
            <person name="Wang J.J."/>
            <person name="Tian J."/>
            <person name="Jiang L."/>
            <person name="Chen Y.H."/>
            <person name="Huang S.X."/>
            <person name="Yin M."/>
            <person name="Zhang J."/>
            <person name="Gao A.L."/>
            <person name="Liu C.X."/>
            <person name="Zhu Z.X."/>
            <person name="Xiang W.S."/>
        </authorList>
    </citation>
    <scope>NUCLEOTIDE SEQUENCE [LARGE SCALE GENOMIC DNA]</scope>
    <source>
        <strain evidence="12 13">BCW-1</strain>
    </source>
</reference>
<dbReference type="RefSeq" id="WP_014176548.1">
    <property type="nucleotide sequence ID" value="NC_016582.1"/>
</dbReference>
<evidence type="ECO:0000256" key="5">
    <source>
        <dbReference type="ARBA" id="ARBA00022989"/>
    </source>
</evidence>
<dbReference type="eggNOG" id="COG0025">
    <property type="taxonomic scope" value="Bacteria"/>
</dbReference>
<gene>
    <name evidence="12" type="ordered locus">SBI_03953</name>
</gene>
<dbReference type="InterPro" id="IPR018422">
    <property type="entry name" value="Cation/H_exchanger_CPA1"/>
</dbReference>
<feature type="transmembrane region" description="Helical" evidence="10">
    <location>
        <begin position="181"/>
        <end position="201"/>
    </location>
</feature>
<dbReference type="HOGENOM" id="CLU_005912_8_2_11"/>
<evidence type="ECO:0000256" key="9">
    <source>
        <dbReference type="ARBA" id="ARBA00023201"/>
    </source>
</evidence>
<keyword evidence="4 10" id="KW-0812">Transmembrane</keyword>
<keyword evidence="6 10" id="KW-0915">Sodium</keyword>
<feature type="transmembrane region" description="Helical" evidence="10">
    <location>
        <begin position="221"/>
        <end position="245"/>
    </location>
</feature>
<evidence type="ECO:0000256" key="4">
    <source>
        <dbReference type="ARBA" id="ARBA00022692"/>
    </source>
</evidence>
<feature type="transmembrane region" description="Helical" evidence="10">
    <location>
        <begin position="266"/>
        <end position="287"/>
    </location>
</feature>
<organism evidence="12 13">
    <name type="scientific">Streptomyces bingchenggensis (strain BCW-1)</name>
    <dbReference type="NCBI Taxonomy" id="749414"/>
    <lineage>
        <taxon>Bacteria</taxon>
        <taxon>Bacillati</taxon>
        <taxon>Actinomycetota</taxon>
        <taxon>Actinomycetes</taxon>
        <taxon>Kitasatosporales</taxon>
        <taxon>Streptomycetaceae</taxon>
        <taxon>Streptomyces</taxon>
    </lineage>
</organism>
<keyword evidence="10" id="KW-0050">Antiport</keyword>
<dbReference type="Proteomes" id="UP000000377">
    <property type="component" value="Chromosome"/>
</dbReference>
<feature type="transmembrane region" description="Helical" evidence="10">
    <location>
        <begin position="110"/>
        <end position="132"/>
    </location>
</feature>
<dbReference type="PANTHER" id="PTHR10110">
    <property type="entry name" value="SODIUM/HYDROGEN EXCHANGER"/>
    <property type="match status" value="1"/>
</dbReference>
<dbReference type="GO" id="GO:0015385">
    <property type="term" value="F:sodium:proton antiporter activity"/>
    <property type="evidence" value="ECO:0007669"/>
    <property type="project" value="InterPro"/>
</dbReference>
<keyword evidence="5 10" id="KW-1133">Transmembrane helix</keyword>
<keyword evidence="2 10" id="KW-0813">Transport</keyword>
<dbReference type="PATRIC" id="fig|749414.3.peg.4089"/>
<dbReference type="InterPro" id="IPR006153">
    <property type="entry name" value="Cation/H_exchanger_TM"/>
</dbReference>
<evidence type="ECO:0000256" key="10">
    <source>
        <dbReference type="RuleBase" id="RU366002"/>
    </source>
</evidence>
<comment type="subcellular location">
    <subcellularLocation>
        <location evidence="1 10">Cell membrane</location>
        <topology evidence="1 10">Multi-pass membrane protein</topology>
    </subcellularLocation>
</comment>